<sequence>MEKWATVEEIIAVRERLEAADPRWRRPAAYAVGVIRDGRTGFTMTNRDGNYLPAVILARVTGHSSGSASYPLSVEQLETAEAELAPAEACKDVDHPTLHHWRALIAEVTGEGGQLVAVFVGDLEQEPVDEHDRALRAALERST</sequence>
<accession>A0ABU7KEC9</accession>
<dbReference type="RefSeq" id="WP_330094344.1">
    <property type="nucleotide sequence ID" value="NZ_JAUZMY010000031.1"/>
</dbReference>
<reference evidence="1 2" key="1">
    <citation type="submission" date="2023-08" db="EMBL/GenBank/DDBJ databases">
        <authorList>
            <person name="Girao M."/>
            <person name="Carvalho M.F."/>
        </authorList>
    </citation>
    <scope>NUCLEOTIDE SEQUENCE [LARGE SCALE GENOMIC DNA]</scope>
    <source>
        <strain evidence="1 2">CT-R113</strain>
    </source>
</reference>
<evidence type="ECO:0000313" key="2">
    <source>
        <dbReference type="Proteomes" id="UP001356095"/>
    </source>
</evidence>
<dbReference type="Proteomes" id="UP001356095">
    <property type="component" value="Unassembled WGS sequence"/>
</dbReference>
<proteinExistence type="predicted"/>
<keyword evidence="2" id="KW-1185">Reference proteome</keyword>
<comment type="caution">
    <text evidence="1">The sequence shown here is derived from an EMBL/GenBank/DDBJ whole genome shotgun (WGS) entry which is preliminary data.</text>
</comment>
<dbReference type="EMBL" id="JAUZMY010000031">
    <property type="protein sequence ID" value="MEE2040586.1"/>
    <property type="molecule type" value="Genomic_DNA"/>
</dbReference>
<evidence type="ECO:0000313" key="1">
    <source>
        <dbReference type="EMBL" id="MEE2040586.1"/>
    </source>
</evidence>
<protein>
    <submittedName>
        <fullName evidence="1">Uncharacterized protein</fullName>
    </submittedName>
</protein>
<organism evidence="1 2">
    <name type="scientific">Nocardiopsis codii</name>
    <dbReference type="NCBI Taxonomy" id="3065942"/>
    <lineage>
        <taxon>Bacteria</taxon>
        <taxon>Bacillati</taxon>
        <taxon>Actinomycetota</taxon>
        <taxon>Actinomycetes</taxon>
        <taxon>Streptosporangiales</taxon>
        <taxon>Nocardiopsidaceae</taxon>
        <taxon>Nocardiopsis</taxon>
    </lineage>
</organism>
<gene>
    <name evidence="1" type="ORF">Q8791_25520</name>
</gene>
<name>A0ABU7KEC9_9ACTN</name>